<keyword evidence="2" id="KW-0813">Transport</keyword>
<dbReference type="GO" id="GO:0005886">
    <property type="term" value="C:plasma membrane"/>
    <property type="evidence" value="ECO:0007669"/>
    <property type="project" value="UniProtKB-SubCell"/>
</dbReference>
<gene>
    <name evidence="10" type="ORF">AXF14_10745</name>
</gene>
<evidence type="ECO:0000256" key="2">
    <source>
        <dbReference type="ARBA" id="ARBA00022448"/>
    </source>
</evidence>
<keyword evidence="3" id="KW-1003">Cell membrane</keyword>
<feature type="transmembrane region" description="Helical" evidence="8">
    <location>
        <begin position="356"/>
        <end position="378"/>
    </location>
</feature>
<comment type="subcellular location">
    <subcellularLocation>
        <location evidence="1">Cell membrane</location>
        <topology evidence="1">Multi-pass membrane protein</topology>
    </subcellularLocation>
</comment>
<dbReference type="InterPro" id="IPR003838">
    <property type="entry name" value="ABC3_permease_C"/>
</dbReference>
<feature type="transmembrane region" description="Helical" evidence="8">
    <location>
        <begin position="15"/>
        <end position="39"/>
    </location>
</feature>
<feature type="transmembrane region" description="Helical" evidence="8">
    <location>
        <begin position="311"/>
        <end position="336"/>
    </location>
</feature>
<evidence type="ECO:0000313" key="10">
    <source>
        <dbReference type="EMBL" id="AMD87966.1"/>
    </source>
</evidence>
<dbReference type="InterPro" id="IPR051125">
    <property type="entry name" value="ABC-4/HrtB_transporter"/>
</dbReference>
<organism evidence="10 11">
    <name type="scientific">Actinomyces radicidentis</name>
    <dbReference type="NCBI Taxonomy" id="111015"/>
    <lineage>
        <taxon>Bacteria</taxon>
        <taxon>Bacillati</taxon>
        <taxon>Actinomycetota</taxon>
        <taxon>Actinomycetes</taxon>
        <taxon>Actinomycetales</taxon>
        <taxon>Actinomycetaceae</taxon>
        <taxon>Actinomyces</taxon>
    </lineage>
</organism>
<feature type="domain" description="ABC3 transporter permease C-terminal" evidence="9">
    <location>
        <begin position="271"/>
        <end position="382"/>
    </location>
</feature>
<sequence>MLLALREIRHEPARFALIVAVIALVAYVTFFLAALAVGLAHSYRAAVDSWDADAVVLTDASNENVSASRLSDEQVQQADDDVAATGHATVSALIAQAAVAELTDADGTAEPAPDADPGTDSEDDQLKSDVYAFGIDLDGALAPEVTEGRAISDPDSEVLLDDSLLEDGWALGDHLELAGTDHVWTVVGLTHDDTFQAAGVVTVDADALQEVGAEALAPSVNALVITGADWDDDAPASLTSSMSDGGLTLLTPGAFIKTLSGYSAQVLTFSLMIGSLVLIAALVLGIFLYVLTLQKRPVLGILKARGVPTRYLIGSGGAQTTILAAAGVLIGLALTLLTGLVLPDAVPFRLSPALDAGITTAFILVAVLGGLISVRVVARIDPVEAIA</sequence>
<protein>
    <submittedName>
        <fullName evidence="10">ABC transporter permease</fullName>
    </submittedName>
</protein>
<accession>A0A120KLM0</accession>
<dbReference type="EMBL" id="CP014228">
    <property type="protein sequence ID" value="AMD87966.1"/>
    <property type="molecule type" value="Genomic_DNA"/>
</dbReference>
<feature type="transmembrane region" description="Helical" evidence="8">
    <location>
        <begin position="266"/>
        <end position="291"/>
    </location>
</feature>
<name>A0A120KLM0_ACTRD</name>
<keyword evidence="4 8" id="KW-0812">Transmembrane</keyword>
<keyword evidence="5 8" id="KW-1133">Transmembrane helix</keyword>
<dbReference type="OrthoDB" id="5242186at2"/>
<evidence type="ECO:0000256" key="5">
    <source>
        <dbReference type="ARBA" id="ARBA00022989"/>
    </source>
</evidence>
<evidence type="ECO:0000256" key="8">
    <source>
        <dbReference type="SAM" id="Phobius"/>
    </source>
</evidence>
<dbReference type="KEGG" id="ard:AXF14_10745"/>
<evidence type="ECO:0000256" key="3">
    <source>
        <dbReference type="ARBA" id="ARBA00022475"/>
    </source>
</evidence>
<dbReference type="PANTHER" id="PTHR43738:SF1">
    <property type="entry name" value="HEMIN TRANSPORT SYSTEM PERMEASE PROTEIN HRTB-RELATED"/>
    <property type="match status" value="1"/>
</dbReference>
<evidence type="ECO:0000256" key="6">
    <source>
        <dbReference type="ARBA" id="ARBA00023136"/>
    </source>
</evidence>
<keyword evidence="11" id="KW-1185">Reference proteome</keyword>
<reference evidence="11" key="1">
    <citation type="submission" date="2016-02" db="EMBL/GenBank/DDBJ databases">
        <authorList>
            <person name="Holder M.E."/>
            <person name="Ajami N.J."/>
            <person name="Petrosino J.F."/>
        </authorList>
    </citation>
    <scope>NUCLEOTIDE SEQUENCE [LARGE SCALE GENOMIC DNA]</scope>
    <source>
        <strain evidence="11">CCUG 36733</strain>
    </source>
</reference>
<dbReference type="Pfam" id="PF02687">
    <property type="entry name" value="FtsX"/>
    <property type="match status" value="1"/>
</dbReference>
<dbReference type="AlphaFoldDB" id="A0A120KLM0"/>
<dbReference type="STRING" id="111015.AXF14_10745"/>
<evidence type="ECO:0000256" key="1">
    <source>
        <dbReference type="ARBA" id="ARBA00004651"/>
    </source>
</evidence>
<evidence type="ECO:0000256" key="4">
    <source>
        <dbReference type="ARBA" id="ARBA00022692"/>
    </source>
</evidence>
<keyword evidence="6 8" id="KW-0472">Membrane</keyword>
<feature type="region of interest" description="Disordered" evidence="7">
    <location>
        <begin position="105"/>
        <end position="125"/>
    </location>
</feature>
<evidence type="ECO:0000256" key="7">
    <source>
        <dbReference type="SAM" id="MobiDB-lite"/>
    </source>
</evidence>
<dbReference type="Proteomes" id="UP000065220">
    <property type="component" value="Chromosome"/>
</dbReference>
<proteinExistence type="predicted"/>
<dbReference type="RefSeq" id="WP_067943128.1">
    <property type="nucleotide sequence ID" value="NZ_CP014228.1"/>
</dbReference>
<dbReference type="PANTHER" id="PTHR43738">
    <property type="entry name" value="ABC TRANSPORTER, MEMBRANE PROTEIN"/>
    <property type="match status" value="1"/>
</dbReference>
<evidence type="ECO:0000313" key="11">
    <source>
        <dbReference type="Proteomes" id="UP000065220"/>
    </source>
</evidence>
<evidence type="ECO:0000259" key="9">
    <source>
        <dbReference type="Pfam" id="PF02687"/>
    </source>
</evidence>